<reference evidence="1 2" key="1">
    <citation type="journal article" date="2014" name="Mol. Biol. Evol.">
        <title>Massive expansion of Ubiquitination-related gene families within the Chlamydiae.</title>
        <authorList>
            <person name="Domman D."/>
            <person name="Collingro A."/>
            <person name="Lagkouvardos I."/>
            <person name="Gehre L."/>
            <person name="Weinmaier T."/>
            <person name="Rattei T."/>
            <person name="Subtil A."/>
            <person name="Horn M."/>
        </authorList>
    </citation>
    <scope>NUCLEOTIDE SEQUENCE [LARGE SCALE GENOMIC DNA]</scope>
    <source>
        <strain evidence="1 2">OEW1</strain>
    </source>
</reference>
<protein>
    <submittedName>
        <fullName evidence="1">Uncharacterized protein</fullName>
    </submittedName>
</protein>
<name>A0A0C1CD16_9BACT</name>
<gene>
    <name evidence="1" type="ORF">DB43_DL00150</name>
</gene>
<evidence type="ECO:0000313" key="2">
    <source>
        <dbReference type="Proteomes" id="UP000031307"/>
    </source>
</evidence>
<evidence type="ECO:0000313" key="1">
    <source>
        <dbReference type="EMBL" id="KIA78745.1"/>
    </source>
</evidence>
<dbReference type="Proteomes" id="UP000031307">
    <property type="component" value="Unassembled WGS sequence"/>
</dbReference>
<accession>A0A0C1CD16</accession>
<sequence>GISYAASLYISGPPGSSGQGYRIFGLSSSPSPPVSDCTAQFISGAYTSPSSGITISGSAASSGAVYTTPVNNALTLPAGHYIFTYGLSVSGQSDFALTTSISSAASAIANILPGSHFYQNQNLSFQPLQVFVNLANTTTVYLICVGLNPVTLGTAGSNPTFNFAMGYMTIFEIQ</sequence>
<proteinExistence type="predicted"/>
<feature type="non-terminal residue" evidence="1">
    <location>
        <position position="1"/>
    </location>
</feature>
<comment type="caution">
    <text evidence="1">The sequence shown here is derived from an EMBL/GenBank/DDBJ whole genome shotgun (WGS) entry which is preliminary data.</text>
</comment>
<dbReference type="AlphaFoldDB" id="A0A0C1CD16"/>
<dbReference type="PATRIC" id="fig|83552.4.peg.50"/>
<organism evidence="1 2">
    <name type="scientific">Parachlamydia acanthamoebae</name>
    <dbReference type="NCBI Taxonomy" id="83552"/>
    <lineage>
        <taxon>Bacteria</taxon>
        <taxon>Pseudomonadati</taxon>
        <taxon>Chlamydiota</taxon>
        <taxon>Chlamydiia</taxon>
        <taxon>Parachlamydiales</taxon>
        <taxon>Parachlamydiaceae</taxon>
        <taxon>Parachlamydia</taxon>
    </lineage>
</organism>
<dbReference type="EMBL" id="JSAM01000006">
    <property type="protein sequence ID" value="KIA78745.1"/>
    <property type="molecule type" value="Genomic_DNA"/>
</dbReference>